<dbReference type="GO" id="GO:0046982">
    <property type="term" value="F:protein heterodimerization activity"/>
    <property type="evidence" value="ECO:0007669"/>
    <property type="project" value="InterPro"/>
</dbReference>
<feature type="compositionally biased region" description="Polar residues" evidence="1">
    <location>
        <begin position="778"/>
        <end position="814"/>
    </location>
</feature>
<proteinExistence type="predicted"/>
<dbReference type="GO" id="GO:0005634">
    <property type="term" value="C:nucleus"/>
    <property type="evidence" value="ECO:0007669"/>
    <property type="project" value="InterPro"/>
</dbReference>
<feature type="compositionally biased region" description="Polar residues" evidence="1">
    <location>
        <begin position="883"/>
        <end position="912"/>
    </location>
</feature>
<gene>
    <name evidence="3" type="ORF">G7Y89_g12903</name>
</gene>
<protein>
    <recommendedName>
        <fullName evidence="2">TERF2-interacting telomeric protein 1 Myb domain-containing protein</fullName>
    </recommendedName>
</protein>
<sequence>MEPFPKRQRLYAPIRSGFPHGFGSEHEYYEAPESELEDYEDEEDDDEEEEEEEGEEGESIPDPNAEFEQRRALLDYKLKSTFEAIFEKYGKDFDGIGDEIDLATGEIIVNNGHLVEMQDERDTGDGHRPQHDLEEDILDSEEGLSNSAIDDDIMDEEDYGEEQDDLEDALSEDDMMEDDIILRGFAQASQFLQPEINSPPMHVPPLFQEDLRQPSMRSHIHNPNLPSQSEIIAQFGSQLGPQIIKYVAQQQQDDSNVEPAWRIPDIPTVAPRKRLLLNPVIIHPDVSRSPSPGAGPSLWAPTRRRRRKTMGTTTKVRLSGDSNSLTYNQTYASAPVIPPLDRSIPVSGDRAQIPTPRRKRTTFTAEDDELLLTYVEDARQRGVPLSQNFWKGLEAKYPHHPWKSWCFRYNTKSSYLESSRAEDSDVSDPEFPSRVGQGSKGGKSRPSLVESSGLKPPVTTDHQRPNRIRRPAQRDSRIISWSDAANTIKSLDPDLHAGILDDIKRNKVDEGSWAFNRPISSAEQHSQNRRVSENILELRKDKHSRHDNPSRRRFSELTYAIGQNGTQNLGTNGQTGRDREEVLTTKAPCPHADCRHYPTKMYRLQRMADEEQSHMSLHLLQVHHTTPFPCGELGCAYKGENGFFMQRELVNHVRTAHPTVGALYRLRGRVDSDLINMSNEFGKPLDLGTSTDDSPISRHQDSDFISPRRTRDSRITSSSRPFSSSSGHDRTLTPRGMTGTSTYTPMTSVSSLIVHHSSSKPGQGTGTRNSQIPFTAITRSSEENLTTGNMSDPNAPTRQGSEQNSNQGIESNRGPSPELGISRNAKDEADQVSSGLSHSREQQRYGSGNAANPFESLYGGPANPQATQSASSPSRHSLPASIPDSQISVQDRPSSPSQATKIWSNTSEQAPSDLSAKSPGKIGVSDVAEMTDLSSMLPPRRTLPVNQLPFNTPLNKRKPSKPVLSGPSNAEEIDELSLLSDGFVMLSSRQRTTKTPFNLPMRIKREETADVPSNASVAPPRKRKLETFQMTDEIDELMADEFAISLPHSGRLSERDSKIKTEDTEPVAAPPLFNHRRLPRYKKPKAKKTYGRSRTIADNSCLPNGSSTSQKRDPGFVRTGTPLLDLTPSRTRDERANGLGEIADSGTETSSPLAAASSQIVKPRAENHKRSSQLDGLLTPTRKKPSSGKQGKEGGPAIVVKTPGGTLRKCGEGGFACRKSFCFRCSSQAEMSVS</sequence>
<dbReference type="OrthoDB" id="2420608at2759"/>
<dbReference type="Gene3D" id="1.10.10.60">
    <property type="entry name" value="Homeodomain-like"/>
    <property type="match status" value="1"/>
</dbReference>
<evidence type="ECO:0000259" key="2">
    <source>
        <dbReference type="Pfam" id="PF08914"/>
    </source>
</evidence>
<feature type="compositionally biased region" description="Polar residues" evidence="1">
    <location>
        <begin position="864"/>
        <end position="875"/>
    </location>
</feature>
<dbReference type="GO" id="GO:0042393">
    <property type="term" value="F:histone binding"/>
    <property type="evidence" value="ECO:0007669"/>
    <property type="project" value="InterPro"/>
</dbReference>
<dbReference type="Pfam" id="PF10384">
    <property type="entry name" value="Scm3"/>
    <property type="match status" value="1"/>
</dbReference>
<dbReference type="PANTHER" id="PTHR15992:SF5">
    <property type="entry name" value="HOLLIDAY JUNCTION RECOGNITION PROTEIN"/>
    <property type="match status" value="1"/>
</dbReference>
<dbReference type="Gene3D" id="1.10.20.10">
    <property type="entry name" value="Histone, subunit A"/>
    <property type="match status" value="1"/>
</dbReference>
<dbReference type="InterPro" id="IPR015010">
    <property type="entry name" value="TERF2IP_Myb"/>
</dbReference>
<evidence type="ECO:0000256" key="1">
    <source>
        <dbReference type="SAM" id="MobiDB-lite"/>
    </source>
</evidence>
<feature type="region of interest" description="Disordered" evidence="1">
    <location>
        <begin position="1084"/>
        <end position="1204"/>
    </location>
</feature>
<feature type="compositionally biased region" description="Polar residues" evidence="1">
    <location>
        <begin position="944"/>
        <end position="954"/>
    </location>
</feature>
<dbReference type="PANTHER" id="PTHR15992">
    <property type="entry name" value="HOLLIDAY JUNCTION RECOGNITION PROTEIN"/>
    <property type="match status" value="1"/>
</dbReference>
<comment type="caution">
    <text evidence="3">The sequence shown here is derived from an EMBL/GenBank/DDBJ whole genome shotgun (WGS) entry which is preliminary data.</text>
</comment>
<reference evidence="3 4" key="1">
    <citation type="submission" date="2020-03" db="EMBL/GenBank/DDBJ databases">
        <title>Draft Genome Sequence of Cudoniella acicularis.</title>
        <authorList>
            <person name="Buettner E."/>
            <person name="Kellner H."/>
        </authorList>
    </citation>
    <scope>NUCLEOTIDE SEQUENCE [LARGE SCALE GENOMIC DNA]</scope>
    <source>
        <strain evidence="3 4">DSM 108380</strain>
    </source>
</reference>
<dbReference type="InterPro" id="IPR009057">
    <property type="entry name" value="Homeodomain-like_sf"/>
</dbReference>
<feature type="compositionally biased region" description="Acidic residues" evidence="1">
    <location>
        <begin position="30"/>
        <end position="59"/>
    </location>
</feature>
<feature type="compositionally biased region" description="Polar residues" evidence="1">
    <location>
        <begin position="1096"/>
        <end position="1109"/>
    </location>
</feature>
<dbReference type="SUPFAM" id="SSF46689">
    <property type="entry name" value="Homeodomain-like"/>
    <property type="match status" value="1"/>
</dbReference>
<dbReference type="AlphaFoldDB" id="A0A8H4RAN0"/>
<accession>A0A8H4RAN0</accession>
<feature type="region of interest" description="Disordered" evidence="1">
    <location>
        <begin position="679"/>
        <end position="745"/>
    </location>
</feature>
<organism evidence="3 4">
    <name type="scientific">Cudoniella acicularis</name>
    <dbReference type="NCBI Taxonomy" id="354080"/>
    <lineage>
        <taxon>Eukaryota</taxon>
        <taxon>Fungi</taxon>
        <taxon>Dikarya</taxon>
        <taxon>Ascomycota</taxon>
        <taxon>Pezizomycotina</taxon>
        <taxon>Leotiomycetes</taxon>
        <taxon>Helotiales</taxon>
        <taxon>Tricladiaceae</taxon>
        <taxon>Cudoniella</taxon>
    </lineage>
</organism>
<feature type="compositionally biased region" description="Basic and acidic residues" evidence="1">
    <location>
        <begin position="119"/>
        <end position="132"/>
    </location>
</feature>
<feature type="domain" description="TERF2-interacting telomeric protein 1 Myb" evidence="2">
    <location>
        <begin position="363"/>
        <end position="410"/>
    </location>
</feature>
<feature type="compositionally biased region" description="Acidic residues" evidence="1">
    <location>
        <begin position="133"/>
        <end position="142"/>
    </location>
</feature>
<feature type="region of interest" description="Disordered" evidence="1">
    <location>
        <begin position="778"/>
        <end position="921"/>
    </location>
</feature>
<evidence type="ECO:0000313" key="3">
    <source>
        <dbReference type="EMBL" id="KAF4625269.1"/>
    </source>
</evidence>
<evidence type="ECO:0000313" key="4">
    <source>
        <dbReference type="Proteomes" id="UP000566819"/>
    </source>
</evidence>
<dbReference type="Pfam" id="PF08914">
    <property type="entry name" value="Myb_Rap1"/>
    <property type="match status" value="1"/>
</dbReference>
<feature type="compositionally biased region" description="Low complexity" evidence="1">
    <location>
        <begin position="715"/>
        <end position="726"/>
    </location>
</feature>
<feature type="region of interest" description="Disordered" evidence="1">
    <location>
        <begin position="420"/>
        <end position="475"/>
    </location>
</feature>
<dbReference type="EMBL" id="JAAMPI010001423">
    <property type="protein sequence ID" value="KAF4625269.1"/>
    <property type="molecule type" value="Genomic_DNA"/>
</dbReference>
<feature type="region of interest" description="Disordered" evidence="1">
    <location>
        <begin position="119"/>
        <end position="152"/>
    </location>
</feature>
<feature type="compositionally biased region" description="Polar residues" evidence="1">
    <location>
        <begin position="1146"/>
        <end position="1160"/>
    </location>
</feature>
<keyword evidence="4" id="KW-1185">Reference proteome</keyword>
<dbReference type="InterPro" id="IPR018465">
    <property type="entry name" value="Scm3/HJURP"/>
</dbReference>
<feature type="region of interest" description="Disordered" evidence="1">
    <location>
        <begin position="287"/>
        <end position="322"/>
    </location>
</feature>
<name>A0A8H4RAN0_9HELO</name>
<dbReference type="InterPro" id="IPR009072">
    <property type="entry name" value="Histone-fold"/>
</dbReference>
<feature type="region of interest" description="Disordered" evidence="1">
    <location>
        <begin position="934"/>
        <end position="968"/>
    </location>
</feature>
<feature type="region of interest" description="Disordered" evidence="1">
    <location>
        <begin position="14"/>
        <end position="68"/>
    </location>
</feature>
<dbReference type="CDD" id="cd11655">
    <property type="entry name" value="rap1_myb-like"/>
    <property type="match status" value="1"/>
</dbReference>
<dbReference type="Proteomes" id="UP000566819">
    <property type="component" value="Unassembled WGS sequence"/>
</dbReference>